<accession>Q248C1</accession>
<gene>
    <name evidence="1" type="ORF">TTHERM_00532480</name>
</gene>
<evidence type="ECO:0000313" key="1">
    <source>
        <dbReference type="EMBL" id="EAS04124.1"/>
    </source>
</evidence>
<keyword evidence="2" id="KW-1185">Reference proteome</keyword>
<dbReference type="InParanoid" id="Q248C1"/>
<dbReference type="EMBL" id="GG662455">
    <property type="protein sequence ID" value="EAS04124.1"/>
    <property type="molecule type" value="Genomic_DNA"/>
</dbReference>
<dbReference type="RefSeq" id="XP_001024369.1">
    <property type="nucleotide sequence ID" value="XM_001024369.1"/>
</dbReference>
<organism evidence="1 2">
    <name type="scientific">Tetrahymena thermophila (strain SB210)</name>
    <dbReference type="NCBI Taxonomy" id="312017"/>
    <lineage>
        <taxon>Eukaryota</taxon>
        <taxon>Sar</taxon>
        <taxon>Alveolata</taxon>
        <taxon>Ciliophora</taxon>
        <taxon>Intramacronucleata</taxon>
        <taxon>Oligohymenophorea</taxon>
        <taxon>Hymenostomatida</taxon>
        <taxon>Tetrahymenina</taxon>
        <taxon>Tetrahymenidae</taxon>
        <taxon>Tetrahymena</taxon>
    </lineage>
</organism>
<evidence type="ECO:0000313" key="2">
    <source>
        <dbReference type="Proteomes" id="UP000009168"/>
    </source>
</evidence>
<sequence length="57" mass="6509">MVLIKLLLVNITQYNQNTEASPLEKEKSFLVSPSQKVTQQNEIIMTIRVHVDLLVAE</sequence>
<dbReference type="GeneID" id="7840787"/>
<protein>
    <submittedName>
        <fullName evidence="1">Uncharacterized protein</fullName>
    </submittedName>
</protein>
<reference evidence="2" key="1">
    <citation type="journal article" date="2006" name="PLoS Biol.">
        <title>Macronuclear genome sequence of the ciliate Tetrahymena thermophila, a model eukaryote.</title>
        <authorList>
            <person name="Eisen J.A."/>
            <person name="Coyne R.S."/>
            <person name="Wu M."/>
            <person name="Wu D."/>
            <person name="Thiagarajan M."/>
            <person name="Wortman J.R."/>
            <person name="Badger J.H."/>
            <person name="Ren Q."/>
            <person name="Amedeo P."/>
            <person name="Jones K.M."/>
            <person name="Tallon L.J."/>
            <person name="Delcher A.L."/>
            <person name="Salzberg S.L."/>
            <person name="Silva J.C."/>
            <person name="Haas B.J."/>
            <person name="Majoros W.H."/>
            <person name="Farzad M."/>
            <person name="Carlton J.M."/>
            <person name="Smith R.K. Jr."/>
            <person name="Garg J."/>
            <person name="Pearlman R.E."/>
            <person name="Karrer K.M."/>
            <person name="Sun L."/>
            <person name="Manning G."/>
            <person name="Elde N.C."/>
            <person name="Turkewitz A.P."/>
            <person name="Asai D.J."/>
            <person name="Wilkes D.E."/>
            <person name="Wang Y."/>
            <person name="Cai H."/>
            <person name="Collins K."/>
            <person name="Stewart B.A."/>
            <person name="Lee S.R."/>
            <person name="Wilamowska K."/>
            <person name="Weinberg Z."/>
            <person name="Ruzzo W.L."/>
            <person name="Wloga D."/>
            <person name="Gaertig J."/>
            <person name="Frankel J."/>
            <person name="Tsao C.-C."/>
            <person name="Gorovsky M.A."/>
            <person name="Keeling P.J."/>
            <person name="Waller R.F."/>
            <person name="Patron N.J."/>
            <person name="Cherry J.M."/>
            <person name="Stover N.A."/>
            <person name="Krieger C.J."/>
            <person name="del Toro C."/>
            <person name="Ryder H.F."/>
            <person name="Williamson S.C."/>
            <person name="Barbeau R.A."/>
            <person name="Hamilton E.P."/>
            <person name="Orias E."/>
        </authorList>
    </citation>
    <scope>NUCLEOTIDE SEQUENCE [LARGE SCALE GENOMIC DNA]</scope>
    <source>
        <strain evidence="2">SB210</strain>
    </source>
</reference>
<name>Q248C1_TETTS</name>
<proteinExistence type="predicted"/>
<dbReference type="HOGENOM" id="CLU_3000644_0_0_1"/>
<dbReference type="KEGG" id="tet:TTHERM_00532480"/>
<dbReference type="AlphaFoldDB" id="Q248C1"/>
<dbReference type="Proteomes" id="UP000009168">
    <property type="component" value="Unassembled WGS sequence"/>
</dbReference>